<dbReference type="Gene3D" id="1.10.10.10">
    <property type="entry name" value="Winged helix-like DNA-binding domain superfamily/Winged helix DNA-binding domain"/>
    <property type="match status" value="1"/>
</dbReference>
<protein>
    <submittedName>
        <fullName evidence="5">Transcriptional regulator</fullName>
    </submittedName>
</protein>
<dbReference type="InterPro" id="IPR036388">
    <property type="entry name" value="WH-like_DNA-bd_sf"/>
</dbReference>
<dbReference type="InterPro" id="IPR036390">
    <property type="entry name" value="WH_DNA-bd_sf"/>
</dbReference>
<dbReference type="SUPFAM" id="SSF64288">
    <property type="entry name" value="Chorismate lyase-like"/>
    <property type="match status" value="1"/>
</dbReference>
<organism evidence="5 6">
    <name type="scientific">Streptococcus acidominimus</name>
    <dbReference type="NCBI Taxonomy" id="1326"/>
    <lineage>
        <taxon>Bacteria</taxon>
        <taxon>Bacillati</taxon>
        <taxon>Bacillota</taxon>
        <taxon>Bacilli</taxon>
        <taxon>Lactobacillales</taxon>
        <taxon>Streptococcaceae</taxon>
        <taxon>Streptococcus</taxon>
    </lineage>
</organism>
<dbReference type="EMBL" id="LT906454">
    <property type="protein sequence ID" value="SNV46255.1"/>
    <property type="molecule type" value="Genomic_DNA"/>
</dbReference>
<keyword evidence="3" id="KW-0804">Transcription</keyword>
<evidence type="ECO:0000259" key="4">
    <source>
        <dbReference type="PROSITE" id="PS50949"/>
    </source>
</evidence>
<dbReference type="AlphaFoldDB" id="A0A239XHR9"/>
<feature type="domain" description="HTH gntR-type" evidence="4">
    <location>
        <begin position="6"/>
        <end position="74"/>
    </location>
</feature>
<dbReference type="GO" id="GO:0045892">
    <property type="term" value="P:negative regulation of DNA-templated transcription"/>
    <property type="evidence" value="ECO:0007669"/>
    <property type="project" value="TreeGrafter"/>
</dbReference>
<sequence length="238" mass="28099">MKAPKIPKYQQLINMLKNQILTGKFKKGDRFHTESDLVNHFNVSSITAIRALNELEREGLVERKQGIGTFVSRSRLEALVKFSDVEVFCPDEEQVTVLSMTKGNHPDYLTKLGLHKTEFYYQIARVRQAAGEPYIYHQSYIPHDYIKSPYENLEHFHSIYQRFQEDFKISMPDEAFEETNEICFPCPKHIAKQLHIKGNEPAVLQLHTTRSRETNRILEYVETYKRWDYYKFKISSND</sequence>
<dbReference type="Proteomes" id="UP000215144">
    <property type="component" value="Chromosome 1"/>
</dbReference>
<reference evidence="5 6" key="1">
    <citation type="submission" date="2017-06" db="EMBL/GenBank/DDBJ databases">
        <authorList>
            <consortium name="Pathogen Informatics"/>
        </authorList>
    </citation>
    <scope>NUCLEOTIDE SEQUENCE [LARGE SCALE GENOMIC DNA]</scope>
    <source>
        <strain evidence="5 6">NCTC11291</strain>
    </source>
</reference>
<dbReference type="PANTHER" id="PTHR44846">
    <property type="entry name" value="MANNOSYL-D-GLYCERATE TRANSPORT/METABOLISM SYSTEM REPRESSOR MNGR-RELATED"/>
    <property type="match status" value="1"/>
</dbReference>
<dbReference type="PROSITE" id="PS50949">
    <property type="entry name" value="HTH_GNTR"/>
    <property type="match status" value="1"/>
</dbReference>
<evidence type="ECO:0000313" key="5">
    <source>
        <dbReference type="EMBL" id="SNV46255.1"/>
    </source>
</evidence>
<dbReference type="CDD" id="cd07377">
    <property type="entry name" value="WHTH_GntR"/>
    <property type="match status" value="1"/>
</dbReference>
<accession>A0A239XHR9</accession>
<gene>
    <name evidence="5" type="primary">frlR</name>
    <name evidence="5" type="ORF">SAMEA4504048_02158</name>
</gene>
<proteinExistence type="predicted"/>
<dbReference type="GO" id="GO:0003677">
    <property type="term" value="F:DNA binding"/>
    <property type="evidence" value="ECO:0007669"/>
    <property type="project" value="UniProtKB-KW"/>
</dbReference>
<keyword evidence="1" id="KW-0805">Transcription regulation</keyword>
<dbReference type="PANTHER" id="PTHR44846:SF17">
    <property type="entry name" value="GNTR-FAMILY TRANSCRIPTIONAL REGULATOR"/>
    <property type="match status" value="1"/>
</dbReference>
<dbReference type="OrthoDB" id="457376at2"/>
<dbReference type="Gene3D" id="3.40.1410.10">
    <property type="entry name" value="Chorismate lyase-like"/>
    <property type="match status" value="1"/>
</dbReference>
<dbReference type="Pfam" id="PF07702">
    <property type="entry name" value="UTRA"/>
    <property type="match status" value="1"/>
</dbReference>
<dbReference type="KEGG" id="saco:SAME_02158"/>
<dbReference type="InterPro" id="IPR000524">
    <property type="entry name" value="Tscrpt_reg_HTH_GntR"/>
</dbReference>
<keyword evidence="2" id="KW-0238">DNA-binding</keyword>
<dbReference type="SMART" id="SM00345">
    <property type="entry name" value="HTH_GNTR"/>
    <property type="match status" value="1"/>
</dbReference>
<evidence type="ECO:0000256" key="1">
    <source>
        <dbReference type="ARBA" id="ARBA00023015"/>
    </source>
</evidence>
<name>A0A239XHR9_STRAI</name>
<evidence type="ECO:0000256" key="2">
    <source>
        <dbReference type="ARBA" id="ARBA00023125"/>
    </source>
</evidence>
<dbReference type="SUPFAM" id="SSF46785">
    <property type="entry name" value="Winged helix' DNA-binding domain"/>
    <property type="match status" value="1"/>
</dbReference>
<dbReference type="Pfam" id="PF00392">
    <property type="entry name" value="GntR"/>
    <property type="match status" value="1"/>
</dbReference>
<dbReference type="InterPro" id="IPR028978">
    <property type="entry name" value="Chorismate_lyase_/UTRA_dom_sf"/>
</dbReference>
<dbReference type="InterPro" id="IPR050679">
    <property type="entry name" value="Bact_HTH_transcr_reg"/>
</dbReference>
<evidence type="ECO:0000256" key="3">
    <source>
        <dbReference type="ARBA" id="ARBA00023163"/>
    </source>
</evidence>
<dbReference type="RefSeq" id="WP_095123547.1">
    <property type="nucleotide sequence ID" value="NZ_LT906454.1"/>
</dbReference>
<dbReference type="GO" id="GO:0003700">
    <property type="term" value="F:DNA-binding transcription factor activity"/>
    <property type="evidence" value="ECO:0007669"/>
    <property type="project" value="InterPro"/>
</dbReference>
<evidence type="ECO:0000313" key="6">
    <source>
        <dbReference type="Proteomes" id="UP000215144"/>
    </source>
</evidence>
<dbReference type="SMART" id="SM00866">
    <property type="entry name" value="UTRA"/>
    <property type="match status" value="1"/>
</dbReference>
<dbReference type="InterPro" id="IPR011663">
    <property type="entry name" value="UTRA"/>
</dbReference>